<evidence type="ECO:0000313" key="1">
    <source>
        <dbReference type="EMBL" id="VDP09052.1"/>
    </source>
</evidence>
<evidence type="ECO:0000313" key="2">
    <source>
        <dbReference type="Proteomes" id="UP000050761"/>
    </source>
</evidence>
<accession>A0A183G6Z0</accession>
<gene>
    <name evidence="1" type="ORF">HPBE_LOCUS17501</name>
</gene>
<dbReference type="Proteomes" id="UP000050761">
    <property type="component" value="Unassembled WGS sequence"/>
</dbReference>
<protein>
    <submittedName>
        <fullName evidence="3">DNA-directed RNA polymerase</fullName>
    </submittedName>
</protein>
<proteinExistence type="predicted"/>
<dbReference type="WBParaSite" id="HPBE_0001750201-mRNA-1">
    <property type="protein sequence ID" value="HPBE_0001750201-mRNA-1"/>
    <property type="gene ID" value="HPBE_0001750201"/>
</dbReference>
<reference evidence="3" key="2">
    <citation type="submission" date="2019-09" db="UniProtKB">
        <authorList>
            <consortium name="WormBaseParasite"/>
        </authorList>
    </citation>
    <scope>IDENTIFICATION</scope>
</reference>
<dbReference type="OrthoDB" id="5837891at2759"/>
<dbReference type="AlphaFoldDB" id="A0A183G6Z0"/>
<name>A0A183G6Z0_HELPZ</name>
<accession>A0A3P8A6W9</accession>
<dbReference type="EMBL" id="UZAH01030053">
    <property type="protein sequence ID" value="VDP09052.1"/>
    <property type="molecule type" value="Genomic_DNA"/>
</dbReference>
<organism evidence="2 3">
    <name type="scientific">Heligmosomoides polygyrus</name>
    <name type="common">Parasitic roundworm</name>
    <dbReference type="NCBI Taxonomy" id="6339"/>
    <lineage>
        <taxon>Eukaryota</taxon>
        <taxon>Metazoa</taxon>
        <taxon>Ecdysozoa</taxon>
        <taxon>Nematoda</taxon>
        <taxon>Chromadorea</taxon>
        <taxon>Rhabditida</taxon>
        <taxon>Rhabditina</taxon>
        <taxon>Rhabditomorpha</taxon>
        <taxon>Strongyloidea</taxon>
        <taxon>Heligmosomidae</taxon>
        <taxon>Heligmosomoides</taxon>
    </lineage>
</organism>
<keyword evidence="2" id="KW-1185">Reference proteome</keyword>
<evidence type="ECO:0000313" key="3">
    <source>
        <dbReference type="WBParaSite" id="HPBE_0001750201-mRNA-1"/>
    </source>
</evidence>
<sequence length="148" mass="16323">MKKTKFISSEKCTGRVLGYQREAIEKVEEFHYIGSDLAGDQGKDKCSVAQMERVRKNALRPRCSGTLKGKLYRTIVMPALLTGIELSSLLSALAVRDMREGSPIPRMRGYGAQAQACALESTLDRTRAFDLLAHQMAAIEKRGSLGES</sequence>
<reference evidence="1 2" key="1">
    <citation type="submission" date="2018-11" db="EMBL/GenBank/DDBJ databases">
        <authorList>
            <consortium name="Pathogen Informatics"/>
        </authorList>
    </citation>
    <scope>NUCLEOTIDE SEQUENCE [LARGE SCALE GENOMIC DNA]</scope>
</reference>